<sequence length="177" mass="20390">MMKNDQQITIIPLQDDTILDVSACNFNVMITDELLHPYDDINRKKAIKPYLKDYHFSPEHWLNEQESLGVLYVAKLGDKTIGYACASLCWNGMAQLDELAIDEPYRGKGIAKQLLEKIEAWATDNGLHHIRLESQSTNTTAAKFYHKHGFRIHGYDKALYLCTENAHEVALFWYKTL</sequence>
<evidence type="ECO:0000256" key="2">
    <source>
        <dbReference type="ARBA" id="ARBA00023315"/>
    </source>
</evidence>
<keyword evidence="2" id="KW-0012">Acyltransferase</keyword>
<dbReference type="InterPro" id="IPR016181">
    <property type="entry name" value="Acyl_CoA_acyltransferase"/>
</dbReference>
<name>A0A140NPS2_PROSM</name>
<proteinExistence type="predicted"/>
<dbReference type="KEGG" id="psi:S70_15390"/>
<dbReference type="SUPFAM" id="SSF55729">
    <property type="entry name" value="Acyl-CoA N-acyltransferases (Nat)"/>
    <property type="match status" value="1"/>
</dbReference>
<dbReference type="InterPro" id="IPR008125">
    <property type="entry name" value="Streptothricin_AcTrfase"/>
</dbReference>
<dbReference type="PANTHER" id="PTHR43420">
    <property type="entry name" value="ACETYLTRANSFERASE"/>
    <property type="match status" value="1"/>
</dbReference>
<evidence type="ECO:0000256" key="1">
    <source>
        <dbReference type="ARBA" id="ARBA00022679"/>
    </source>
</evidence>
<dbReference type="GeneID" id="93520286"/>
<dbReference type="EMBL" id="CP003488">
    <property type="protein sequence ID" value="AFH94901.1"/>
    <property type="molecule type" value="Genomic_DNA"/>
</dbReference>
<dbReference type="AlphaFoldDB" id="A0A140NPS2"/>
<dbReference type="PRINTS" id="PR01754">
    <property type="entry name" value="SACTRNSFRASE"/>
</dbReference>
<dbReference type="Proteomes" id="UP000005012">
    <property type="component" value="Chromosome"/>
</dbReference>
<dbReference type="RefSeq" id="WP_014657716.1">
    <property type="nucleotide sequence ID" value="NC_017731.1"/>
</dbReference>
<keyword evidence="1" id="KW-0808">Transferase</keyword>
<reference evidence="4 5" key="1">
    <citation type="journal article" date="2012" name="J. Bacteriol.">
        <title>Complete Genome Sequence of Providencia stuartii Clinical Isolate MRSN 2154.</title>
        <authorList>
            <person name="Clifford R.J."/>
            <person name="Hang J."/>
            <person name="Riley M.C."/>
            <person name="Onmus-Leone F."/>
            <person name="Kuschner R.A."/>
            <person name="Lesho E.P."/>
            <person name="Waterman P.E."/>
        </authorList>
    </citation>
    <scope>NUCLEOTIDE SEQUENCE [LARGE SCALE GENOMIC DNA]</scope>
    <source>
        <strain evidence="4 5">MRSN 2154</strain>
    </source>
</reference>
<reference evidence="5" key="2">
    <citation type="submission" date="2012-04" db="EMBL/GenBank/DDBJ databases">
        <title>Complete genome sequence of Providencia stuartii clinical isolate MRSN 2154.</title>
        <authorList>
            <person name="Clifford R.J."/>
            <person name="Hang J."/>
            <person name="Riley M.C."/>
            <person name="Onmus-Leone F."/>
            <person name="Kuschner R.A."/>
            <person name="Lesho E.P."/>
            <person name="Waterman P.E."/>
        </authorList>
    </citation>
    <scope>NUCLEOTIDE SEQUENCE [LARGE SCALE GENOMIC DNA]</scope>
    <source>
        <strain evidence="5">MRSN 2154</strain>
    </source>
</reference>
<gene>
    <name evidence="4" type="ordered locus">S70_15390</name>
</gene>
<dbReference type="Pfam" id="PF00583">
    <property type="entry name" value="Acetyltransf_1"/>
    <property type="match status" value="1"/>
</dbReference>
<protein>
    <submittedName>
        <fullName evidence="4">Acetyltransferase</fullName>
    </submittedName>
</protein>
<evidence type="ECO:0000313" key="5">
    <source>
        <dbReference type="Proteomes" id="UP000005012"/>
    </source>
</evidence>
<dbReference type="GO" id="GO:0016747">
    <property type="term" value="F:acyltransferase activity, transferring groups other than amino-acyl groups"/>
    <property type="evidence" value="ECO:0007669"/>
    <property type="project" value="InterPro"/>
</dbReference>
<dbReference type="Gene3D" id="3.40.630.30">
    <property type="match status" value="1"/>
</dbReference>
<dbReference type="PROSITE" id="PS51186">
    <property type="entry name" value="GNAT"/>
    <property type="match status" value="1"/>
</dbReference>
<dbReference type="HOGENOM" id="CLU_095996_1_0_6"/>
<feature type="domain" description="N-acetyltransferase" evidence="3">
    <location>
        <begin position="33"/>
        <end position="177"/>
    </location>
</feature>
<dbReference type="OrthoDB" id="9800193at2"/>
<dbReference type="InterPro" id="IPR000182">
    <property type="entry name" value="GNAT_dom"/>
</dbReference>
<evidence type="ECO:0000313" key="4">
    <source>
        <dbReference type="EMBL" id="AFH94901.1"/>
    </source>
</evidence>
<organism evidence="4 5">
    <name type="scientific">Providencia stuartii (strain MRSN 2154)</name>
    <dbReference type="NCBI Taxonomy" id="1157951"/>
    <lineage>
        <taxon>Bacteria</taxon>
        <taxon>Pseudomonadati</taxon>
        <taxon>Pseudomonadota</taxon>
        <taxon>Gammaproteobacteria</taxon>
        <taxon>Enterobacterales</taxon>
        <taxon>Morganellaceae</taxon>
        <taxon>Providencia</taxon>
    </lineage>
</organism>
<dbReference type="InterPro" id="IPR050680">
    <property type="entry name" value="YpeA/RimI_acetyltransf"/>
</dbReference>
<dbReference type="PATRIC" id="fig|1157951.4.peg.3099"/>
<evidence type="ECO:0000259" key="3">
    <source>
        <dbReference type="PROSITE" id="PS51186"/>
    </source>
</evidence>
<accession>A0A140NPS2</accession>
<dbReference type="CDD" id="cd04301">
    <property type="entry name" value="NAT_SF"/>
    <property type="match status" value="1"/>
</dbReference>